<feature type="binding site" evidence="5">
    <location>
        <position position="238"/>
    </location>
    <ligand>
        <name>Fe cation</name>
        <dbReference type="ChEBI" id="CHEBI:24875"/>
        <label>1</label>
    </ligand>
</feature>
<dbReference type="SUPFAM" id="SSF47240">
    <property type="entry name" value="Ferritin-like"/>
    <property type="match status" value="1"/>
</dbReference>
<keyword evidence="3 5" id="KW-0479">Metal-binding</keyword>
<sequence>MAAFMGISYLNTSRCHFLHKRQFVIDKKTSKFLNVFPFSRNNSHISVDSKKPNSGPRCLAENQFTSGKERLEFAPVDWSEGSPVKELVFQRDEREEPETRVDVGYDRRCEEALNNHICVEYTASYVYHGLFAFFNRDTVALPGFAKYFNEQSLEERQHAHEFIQYQNARGGRVVLKPIALPEMGFESVNATSDVLYAMDLHLQLEKYVYRKLLQLHKVATETEDVQLQDFVEKYLEHQVGAIKVAAEYVAQIKRVGTGHGVYDIDRKLL</sequence>
<comment type="function">
    <text evidence="6">Stores iron in a soluble, non-toxic, readily available form. Important for iron homeostasis. Iron is taken up in the ferrous form and deposited as ferric hydroxides after oxidation.</text>
</comment>
<dbReference type="PANTHER" id="PTHR11431:SF75">
    <property type="entry name" value="FERRITIN"/>
    <property type="match status" value="1"/>
</dbReference>
<dbReference type="Gene3D" id="1.20.1260.10">
    <property type="match status" value="1"/>
</dbReference>
<dbReference type="Proteomes" id="UP001061958">
    <property type="component" value="Unassembled WGS sequence"/>
</dbReference>
<comment type="caution">
    <text evidence="8">The sequence shown here is derived from an EMBL/GenBank/DDBJ whole genome shotgun (WGS) entry which is preliminary data.</text>
</comment>
<dbReference type="GO" id="GO:0004322">
    <property type="term" value="F:ferroxidase activity"/>
    <property type="evidence" value="ECO:0007669"/>
    <property type="project" value="UniProtKB-EC"/>
</dbReference>
<comment type="catalytic activity">
    <reaction evidence="6">
        <text>4 Fe(2+) + O2 + 4 H(+) = 4 Fe(3+) + 2 H2O</text>
        <dbReference type="Rhea" id="RHEA:11148"/>
        <dbReference type="ChEBI" id="CHEBI:15377"/>
        <dbReference type="ChEBI" id="CHEBI:15378"/>
        <dbReference type="ChEBI" id="CHEBI:15379"/>
        <dbReference type="ChEBI" id="CHEBI:29033"/>
        <dbReference type="ChEBI" id="CHEBI:29034"/>
        <dbReference type="EC" id="1.16.3.1"/>
    </reaction>
</comment>
<dbReference type="PANTHER" id="PTHR11431">
    <property type="entry name" value="FERRITIN"/>
    <property type="match status" value="1"/>
</dbReference>
<dbReference type="GO" id="GO:0006826">
    <property type="term" value="P:iron ion transport"/>
    <property type="evidence" value="ECO:0007669"/>
    <property type="project" value="InterPro"/>
</dbReference>
<dbReference type="Pfam" id="PF00210">
    <property type="entry name" value="Ferritin"/>
    <property type="match status" value="1"/>
</dbReference>
<dbReference type="InterPro" id="IPR009078">
    <property type="entry name" value="Ferritin-like_SF"/>
</dbReference>
<name>A0A9C7USK9_9RHOD</name>
<reference evidence="8" key="1">
    <citation type="journal article" date="2022" name="Proc. Natl. Acad. Sci. U.S.A.">
        <title>Life cycle and functional genomics of the unicellular red alga Galdieria for elucidating algal and plant evolution and industrial use.</title>
        <authorList>
            <person name="Hirooka S."/>
            <person name="Itabashi T."/>
            <person name="Ichinose T.M."/>
            <person name="Onuma R."/>
            <person name="Fujiwara T."/>
            <person name="Yamashita S."/>
            <person name="Jong L.W."/>
            <person name="Tomita R."/>
            <person name="Iwane A.H."/>
            <person name="Miyagishima S.Y."/>
        </authorList>
    </citation>
    <scope>NUCLEOTIDE SEQUENCE</scope>
    <source>
        <strain evidence="8">NBRC 102759</strain>
    </source>
</reference>
<feature type="domain" description="Ferritin-like diiron" evidence="7">
    <location>
        <begin position="103"/>
        <end position="256"/>
    </location>
</feature>
<dbReference type="PROSITE" id="PS50905">
    <property type="entry name" value="FERRITIN_LIKE"/>
    <property type="match status" value="1"/>
</dbReference>
<evidence type="ECO:0000313" key="8">
    <source>
        <dbReference type="EMBL" id="GJQ14274.1"/>
    </source>
</evidence>
<evidence type="ECO:0000259" key="7">
    <source>
        <dbReference type="PROSITE" id="PS50905"/>
    </source>
</evidence>
<evidence type="ECO:0000256" key="2">
    <source>
        <dbReference type="ARBA" id="ARBA00022434"/>
    </source>
</evidence>
<feature type="binding site" evidence="5">
    <location>
        <position position="120"/>
    </location>
    <ligand>
        <name>Fe cation</name>
        <dbReference type="ChEBI" id="CHEBI:24875"/>
        <label>1</label>
    </ligand>
</feature>
<comment type="similarity">
    <text evidence="1 6">Belongs to the ferritin family.</text>
</comment>
<dbReference type="InterPro" id="IPR012347">
    <property type="entry name" value="Ferritin-like"/>
</dbReference>
<dbReference type="GO" id="GO:0008199">
    <property type="term" value="F:ferric iron binding"/>
    <property type="evidence" value="ECO:0007669"/>
    <property type="project" value="InterPro"/>
</dbReference>
<dbReference type="EC" id="1.16.3.1" evidence="6"/>
<organism evidence="8 9">
    <name type="scientific">Galdieria partita</name>
    <dbReference type="NCBI Taxonomy" id="83374"/>
    <lineage>
        <taxon>Eukaryota</taxon>
        <taxon>Rhodophyta</taxon>
        <taxon>Bangiophyceae</taxon>
        <taxon>Galdieriales</taxon>
        <taxon>Galdieriaceae</taxon>
        <taxon>Galdieria</taxon>
    </lineage>
</organism>
<feature type="binding site" evidence="5">
    <location>
        <position position="158"/>
    </location>
    <ligand>
        <name>Fe cation</name>
        <dbReference type="ChEBI" id="CHEBI:24875"/>
        <label>1</label>
    </ligand>
</feature>
<dbReference type="OrthoDB" id="186462at2759"/>
<keyword evidence="6" id="KW-0560">Oxidoreductase</keyword>
<evidence type="ECO:0000256" key="6">
    <source>
        <dbReference type="RuleBase" id="RU361145"/>
    </source>
</evidence>
<dbReference type="EMBL" id="BQMJ01000053">
    <property type="protein sequence ID" value="GJQ14274.1"/>
    <property type="molecule type" value="Genomic_DNA"/>
</dbReference>
<dbReference type="GO" id="GO:0008198">
    <property type="term" value="F:ferrous iron binding"/>
    <property type="evidence" value="ECO:0007669"/>
    <property type="project" value="TreeGrafter"/>
</dbReference>
<dbReference type="GO" id="GO:0006879">
    <property type="term" value="P:intracellular iron ion homeostasis"/>
    <property type="evidence" value="ECO:0007669"/>
    <property type="project" value="UniProtKB-KW"/>
</dbReference>
<keyword evidence="2 6" id="KW-0409">Iron storage</keyword>
<dbReference type="InterPro" id="IPR008331">
    <property type="entry name" value="Ferritin_DPS_dom"/>
</dbReference>
<evidence type="ECO:0000256" key="4">
    <source>
        <dbReference type="ARBA" id="ARBA00023004"/>
    </source>
</evidence>
<accession>A0A9C7USK9</accession>
<dbReference type="InterPro" id="IPR009040">
    <property type="entry name" value="Ferritin-like_diiron"/>
</dbReference>
<dbReference type="CDD" id="cd01056">
    <property type="entry name" value="Euk_Ferritin"/>
    <property type="match status" value="1"/>
</dbReference>
<feature type="binding site" evidence="5">
    <location>
        <position position="155"/>
    </location>
    <ligand>
        <name>Fe cation</name>
        <dbReference type="ChEBI" id="CHEBI:24875"/>
        <label>1</label>
    </ligand>
</feature>
<dbReference type="InterPro" id="IPR001519">
    <property type="entry name" value="Ferritin"/>
</dbReference>
<protein>
    <recommendedName>
        <fullName evidence="6">Ferritin</fullName>
        <ecNumber evidence="6">1.16.3.1</ecNumber>
    </recommendedName>
</protein>
<keyword evidence="9" id="KW-1185">Reference proteome</keyword>
<evidence type="ECO:0000256" key="1">
    <source>
        <dbReference type="ARBA" id="ARBA00007513"/>
    </source>
</evidence>
<gene>
    <name evidence="8" type="ORF">GpartN1_g6065.t1</name>
</gene>
<proteinExistence type="inferred from homology"/>
<dbReference type="AlphaFoldDB" id="A0A9C7USK9"/>
<evidence type="ECO:0000313" key="9">
    <source>
        <dbReference type="Proteomes" id="UP001061958"/>
    </source>
</evidence>
<reference evidence="8" key="2">
    <citation type="submission" date="2022-01" db="EMBL/GenBank/DDBJ databases">
        <authorList>
            <person name="Hirooka S."/>
            <person name="Miyagishima S.Y."/>
        </authorList>
    </citation>
    <scope>NUCLEOTIDE SEQUENCE</scope>
    <source>
        <strain evidence="8">NBRC 102759</strain>
    </source>
</reference>
<feature type="binding site" evidence="5">
    <location>
        <position position="205"/>
    </location>
    <ligand>
        <name>Fe cation</name>
        <dbReference type="ChEBI" id="CHEBI:24875"/>
        <label>1</label>
    </ligand>
</feature>
<keyword evidence="4 5" id="KW-0408">Iron</keyword>
<dbReference type="GO" id="GO:0005737">
    <property type="term" value="C:cytoplasm"/>
    <property type="evidence" value="ECO:0007669"/>
    <property type="project" value="TreeGrafter"/>
</dbReference>
<evidence type="ECO:0000256" key="3">
    <source>
        <dbReference type="ARBA" id="ARBA00022723"/>
    </source>
</evidence>
<evidence type="ECO:0000256" key="5">
    <source>
        <dbReference type="PIRSR" id="PIRSR601519-1"/>
    </source>
</evidence>